<dbReference type="PANTHER" id="PTHR45138:SF9">
    <property type="entry name" value="DIGUANYLATE CYCLASE DGCM-RELATED"/>
    <property type="match status" value="1"/>
</dbReference>
<evidence type="ECO:0000313" key="3">
    <source>
        <dbReference type="EMBL" id="CAB4967456.1"/>
    </source>
</evidence>
<dbReference type="NCBIfam" id="TIGR00254">
    <property type="entry name" value="GGDEF"/>
    <property type="match status" value="1"/>
</dbReference>
<evidence type="ECO:0000256" key="1">
    <source>
        <dbReference type="SAM" id="Phobius"/>
    </source>
</evidence>
<name>A0A6J7LGH9_9ZZZZ</name>
<keyword evidence="1" id="KW-1133">Transmembrane helix</keyword>
<sequence>MSASGPIVRLEGGGGSLRRSGSWSLGVVAPISGIALVLGADAVEGPRTAYVGVLVVVPMFAAVFAGPVVTACIGAVTWLAALTFGMTVSGGSVQAQSLRLGVIAIVSILAIAASALRLRQEHRLTLAEQQTATIAEVRRLSETDELTGLLNRRGLLKAMGRTEGFAERMVALIDIDNLKQVNDSYGHQVGDHYITAVARRLSTSLAGTDLIGRWGGDEFLIILELPESRSGPVLDRARAAVMSNPVGVGDHRLPVSVSVGLADWPAHQPLDTSLALADAALHEAKSAGRNRTSYER</sequence>
<feature type="domain" description="GGDEF" evidence="2">
    <location>
        <begin position="166"/>
        <end position="296"/>
    </location>
</feature>
<dbReference type="PANTHER" id="PTHR45138">
    <property type="entry name" value="REGULATORY COMPONENTS OF SENSORY TRANSDUCTION SYSTEM"/>
    <property type="match status" value="1"/>
</dbReference>
<gene>
    <name evidence="3" type="ORF">UFOPK3772_02966</name>
</gene>
<dbReference type="GO" id="GO:0052621">
    <property type="term" value="F:diguanylate cyclase activity"/>
    <property type="evidence" value="ECO:0007669"/>
    <property type="project" value="TreeGrafter"/>
</dbReference>
<feature type="transmembrane region" description="Helical" evidence="1">
    <location>
        <begin position="50"/>
        <end position="78"/>
    </location>
</feature>
<dbReference type="EMBL" id="CAFBNE010000141">
    <property type="protein sequence ID" value="CAB4967456.1"/>
    <property type="molecule type" value="Genomic_DNA"/>
</dbReference>
<dbReference type="AlphaFoldDB" id="A0A6J7LGH9"/>
<dbReference type="Gene3D" id="3.30.70.270">
    <property type="match status" value="1"/>
</dbReference>
<dbReference type="PROSITE" id="PS50887">
    <property type="entry name" value="GGDEF"/>
    <property type="match status" value="1"/>
</dbReference>
<dbReference type="Pfam" id="PF00990">
    <property type="entry name" value="GGDEF"/>
    <property type="match status" value="1"/>
</dbReference>
<keyword evidence="1" id="KW-0812">Transmembrane</keyword>
<feature type="transmembrane region" description="Helical" evidence="1">
    <location>
        <begin position="98"/>
        <end position="116"/>
    </location>
</feature>
<accession>A0A6J7LGH9</accession>
<proteinExistence type="predicted"/>
<feature type="transmembrane region" description="Helical" evidence="1">
    <location>
        <begin position="20"/>
        <end position="38"/>
    </location>
</feature>
<protein>
    <submittedName>
        <fullName evidence="3">Unannotated protein</fullName>
    </submittedName>
</protein>
<dbReference type="InterPro" id="IPR043128">
    <property type="entry name" value="Rev_trsase/Diguanyl_cyclase"/>
</dbReference>
<dbReference type="SUPFAM" id="SSF55073">
    <property type="entry name" value="Nucleotide cyclase"/>
    <property type="match status" value="1"/>
</dbReference>
<dbReference type="CDD" id="cd01949">
    <property type="entry name" value="GGDEF"/>
    <property type="match status" value="1"/>
</dbReference>
<keyword evidence="1" id="KW-0472">Membrane</keyword>
<dbReference type="InterPro" id="IPR050469">
    <property type="entry name" value="Diguanylate_Cyclase"/>
</dbReference>
<dbReference type="InterPro" id="IPR029787">
    <property type="entry name" value="Nucleotide_cyclase"/>
</dbReference>
<reference evidence="3" key="1">
    <citation type="submission" date="2020-05" db="EMBL/GenBank/DDBJ databases">
        <authorList>
            <person name="Chiriac C."/>
            <person name="Salcher M."/>
            <person name="Ghai R."/>
            <person name="Kavagutti S V."/>
        </authorList>
    </citation>
    <scope>NUCLEOTIDE SEQUENCE</scope>
</reference>
<evidence type="ECO:0000259" key="2">
    <source>
        <dbReference type="PROSITE" id="PS50887"/>
    </source>
</evidence>
<dbReference type="SMART" id="SM00267">
    <property type="entry name" value="GGDEF"/>
    <property type="match status" value="1"/>
</dbReference>
<dbReference type="InterPro" id="IPR000160">
    <property type="entry name" value="GGDEF_dom"/>
</dbReference>
<organism evidence="3">
    <name type="scientific">freshwater metagenome</name>
    <dbReference type="NCBI Taxonomy" id="449393"/>
    <lineage>
        <taxon>unclassified sequences</taxon>
        <taxon>metagenomes</taxon>
        <taxon>ecological metagenomes</taxon>
    </lineage>
</organism>